<feature type="compositionally biased region" description="Basic and acidic residues" evidence="6">
    <location>
        <begin position="849"/>
        <end position="865"/>
    </location>
</feature>
<dbReference type="InterPro" id="IPR050690">
    <property type="entry name" value="JHDM1_Histone_Demethylase"/>
</dbReference>
<dbReference type="OrthoDB" id="5876800at2759"/>
<feature type="compositionally biased region" description="Basic and acidic residues" evidence="6">
    <location>
        <begin position="823"/>
        <end position="838"/>
    </location>
</feature>
<comment type="caution">
    <text evidence="8">The sequence shown here is derived from an EMBL/GenBank/DDBJ whole genome shotgun (WGS) entry which is preliminary data.</text>
</comment>
<evidence type="ECO:0000256" key="2">
    <source>
        <dbReference type="ARBA" id="ARBA00023002"/>
    </source>
</evidence>
<dbReference type="EMBL" id="CANHGI010000003">
    <property type="protein sequence ID" value="CAI5444658.1"/>
    <property type="molecule type" value="Genomic_DNA"/>
</dbReference>
<dbReference type="Pfam" id="PF13621">
    <property type="entry name" value="Cupin_8"/>
    <property type="match status" value="1"/>
</dbReference>
<protein>
    <recommendedName>
        <fullName evidence="7">JmjC domain-containing protein</fullName>
    </recommendedName>
</protein>
<feature type="compositionally biased region" description="Basic and acidic residues" evidence="6">
    <location>
        <begin position="717"/>
        <end position="741"/>
    </location>
</feature>
<dbReference type="InterPro" id="IPR003347">
    <property type="entry name" value="JmjC_dom"/>
</dbReference>
<feature type="compositionally biased region" description="Basic and acidic residues" evidence="6">
    <location>
        <begin position="1016"/>
        <end position="1048"/>
    </location>
</feature>
<name>A0A9P1IHJ9_9PELO</name>
<feature type="region of interest" description="Disordered" evidence="6">
    <location>
        <begin position="686"/>
        <end position="794"/>
    </location>
</feature>
<dbReference type="InterPro" id="IPR041667">
    <property type="entry name" value="Cupin_8"/>
</dbReference>
<evidence type="ECO:0000256" key="1">
    <source>
        <dbReference type="ARBA" id="ARBA00022723"/>
    </source>
</evidence>
<dbReference type="SMART" id="SM00558">
    <property type="entry name" value="JmjC"/>
    <property type="match status" value="1"/>
</dbReference>
<feature type="region of interest" description="Disordered" evidence="6">
    <location>
        <begin position="1"/>
        <end position="45"/>
    </location>
</feature>
<evidence type="ECO:0000313" key="8">
    <source>
        <dbReference type="EMBL" id="CAI5444658.1"/>
    </source>
</evidence>
<dbReference type="AlphaFoldDB" id="A0A9P1IHJ9"/>
<keyword evidence="1" id="KW-0479">Metal-binding</keyword>
<feature type="compositionally biased region" description="Low complexity" evidence="6">
    <location>
        <begin position="1050"/>
        <end position="1063"/>
    </location>
</feature>
<dbReference type="Gene3D" id="2.60.120.650">
    <property type="entry name" value="Cupin"/>
    <property type="match status" value="1"/>
</dbReference>
<feature type="compositionally biased region" description="Basic residues" evidence="6">
    <location>
        <begin position="18"/>
        <end position="27"/>
    </location>
</feature>
<keyword evidence="9" id="KW-1185">Reference proteome</keyword>
<evidence type="ECO:0000256" key="4">
    <source>
        <dbReference type="ARBA" id="ARBA00023015"/>
    </source>
</evidence>
<evidence type="ECO:0000313" key="9">
    <source>
        <dbReference type="Proteomes" id="UP001152747"/>
    </source>
</evidence>
<dbReference type="PANTHER" id="PTHR23123">
    <property type="entry name" value="PHD/F-BOX CONTAINING PROTEIN"/>
    <property type="match status" value="1"/>
</dbReference>
<evidence type="ECO:0000256" key="6">
    <source>
        <dbReference type="SAM" id="MobiDB-lite"/>
    </source>
</evidence>
<feature type="compositionally biased region" description="Polar residues" evidence="6">
    <location>
        <begin position="980"/>
        <end position="990"/>
    </location>
</feature>
<keyword evidence="5" id="KW-0804">Transcription</keyword>
<proteinExistence type="predicted"/>
<feature type="domain" description="JmjC" evidence="7">
    <location>
        <begin position="169"/>
        <end position="339"/>
    </location>
</feature>
<organism evidence="8 9">
    <name type="scientific">Caenorhabditis angaria</name>
    <dbReference type="NCBI Taxonomy" id="860376"/>
    <lineage>
        <taxon>Eukaryota</taxon>
        <taxon>Metazoa</taxon>
        <taxon>Ecdysozoa</taxon>
        <taxon>Nematoda</taxon>
        <taxon>Chromadorea</taxon>
        <taxon>Rhabditida</taxon>
        <taxon>Rhabditina</taxon>
        <taxon>Rhabditomorpha</taxon>
        <taxon>Rhabditoidea</taxon>
        <taxon>Rhabditidae</taxon>
        <taxon>Peloderinae</taxon>
        <taxon>Caenorhabditis</taxon>
    </lineage>
</organism>
<evidence type="ECO:0000256" key="5">
    <source>
        <dbReference type="ARBA" id="ARBA00023163"/>
    </source>
</evidence>
<feature type="compositionally biased region" description="Low complexity" evidence="6">
    <location>
        <begin position="924"/>
        <end position="937"/>
    </location>
</feature>
<dbReference type="PROSITE" id="PS51184">
    <property type="entry name" value="JMJC"/>
    <property type="match status" value="1"/>
</dbReference>
<dbReference type="SUPFAM" id="SSF51197">
    <property type="entry name" value="Clavaminate synthase-like"/>
    <property type="match status" value="1"/>
</dbReference>
<sequence length="1080" mass="123415">MPPKRKSRGGGAAGRGGRGGKRGRRSKKDSTTEDERSSPEVEAKEFDKESLQRVVKYDFVELMNDPTFKHPEFVHTIDPADLNEEYYEKTGLDYPLHFRCDPKLLGMTLPDSSFTVDDVLEIVGGNRMIEVVEVRNQGSVKMNLQNFIDFYKTPEEKRDILYNVLSLEFSLTKLEDLVQSPSLVRNIDWVGNKWPDALRQRWISFGKDNNYTPHHIFPKVQNYCLMSVAKCYTDFHIDFSGTSVWYHVLKGKKVFWLIPPTETNFLLYQEFIQTVGDSSFFGKSVESCHCAILEPGDTMMIPSGWIHAVYTPEDSLVFGGNFLHSMSCKMQIRVYQCENRLNITRKFRLPYNEELVFYVLADYVKKWTGREYARPLRIKDATLDYVGEKWKKAGGHLKKIEYSDYQNGIELTNDHVPNGNEEHNEGEVKVIAMHAENTIYRLPIRPSRVDSCLEAEEDEFDEEQLNESFENDAEKRDAEIDELVKTNPLIFYKNSKHDFVKNKCVPDHKLPIGYEPPIEYNQEEIEKINPRLLEELEALGAYLKKKGKVEVSEGICQPASLLNAFQSVLKRRKMQLEGKVVEETITPKRKYTRGSVESGNFEITSRRESVEMMEECPRSASRFEVENFPDELLDDGEKPVKLEEAPMKLEVEKVEEPEEVETKRRSSRVAADKANHLIKDEIVEEMKEEGKTEEKTWREKMELEEKERAAKYGNQQTEKEPAPKKLKLTKEERKELKEREKERKRKNSSLDASLIAAHGMSKSKKKKPEKPLFQGGLPQTAITSTEPATSNPYNYDPMMEMVRLGTGQLKSAYRKTKTNVEVPFEKKMYKLETKRNSEENDVENVSMDDSQKSEEKDDSAQEKPTTKQPISIDIFDTPSSSTPIKKKEKPALKNVPKSPAPAPPRKSMYTPGISRQDRMIADDPTMTSPSVSRSSSMSEKRPANLGGTPRNSMDLLSSPSSVYTPTAPSRSSWIPDAISPMQQNSSQMSDSPIDVVNDNNLTPNDFSPPSSSSSLREIKSPIRPSSRKDERNGKGADNHNHARNDRSRRPSSTTPKIPTPIAIRTLQNLVTQLNELNDSC</sequence>
<keyword evidence="4" id="KW-0805">Transcription regulation</keyword>
<reference evidence="8" key="1">
    <citation type="submission" date="2022-11" db="EMBL/GenBank/DDBJ databases">
        <authorList>
            <person name="Kikuchi T."/>
        </authorList>
    </citation>
    <scope>NUCLEOTIDE SEQUENCE</scope>
    <source>
        <strain evidence="8">PS1010</strain>
    </source>
</reference>
<keyword evidence="2" id="KW-0560">Oxidoreductase</keyword>
<keyword evidence="3" id="KW-0408">Iron</keyword>
<dbReference type="Proteomes" id="UP001152747">
    <property type="component" value="Unassembled WGS sequence"/>
</dbReference>
<feature type="compositionally biased region" description="Polar residues" evidence="6">
    <location>
        <begin position="949"/>
        <end position="972"/>
    </location>
</feature>
<accession>A0A9P1IHJ9</accession>
<evidence type="ECO:0000259" key="7">
    <source>
        <dbReference type="PROSITE" id="PS51184"/>
    </source>
</evidence>
<feature type="compositionally biased region" description="Basic and acidic residues" evidence="6">
    <location>
        <begin position="28"/>
        <end position="45"/>
    </location>
</feature>
<dbReference type="GO" id="GO:0046872">
    <property type="term" value="F:metal ion binding"/>
    <property type="evidence" value="ECO:0007669"/>
    <property type="project" value="UniProtKB-KW"/>
</dbReference>
<gene>
    <name evidence="8" type="ORF">CAMP_LOCUS7295</name>
</gene>
<feature type="compositionally biased region" description="Basic and acidic residues" evidence="6">
    <location>
        <begin position="686"/>
        <end position="710"/>
    </location>
</feature>
<dbReference type="GO" id="GO:0016491">
    <property type="term" value="F:oxidoreductase activity"/>
    <property type="evidence" value="ECO:0007669"/>
    <property type="project" value="UniProtKB-KW"/>
</dbReference>
<feature type="compositionally biased region" description="Polar residues" evidence="6">
    <location>
        <begin position="780"/>
        <end position="793"/>
    </location>
</feature>
<feature type="region of interest" description="Disordered" evidence="6">
    <location>
        <begin position="821"/>
        <end position="1063"/>
    </location>
</feature>
<evidence type="ECO:0000256" key="3">
    <source>
        <dbReference type="ARBA" id="ARBA00023004"/>
    </source>
</evidence>